<reference evidence="1 2" key="1">
    <citation type="submission" date="2021-01" db="EMBL/GenBank/DDBJ databases">
        <title>Genomic Encyclopedia of Type Strains, Phase IV (KMG-IV): sequencing the most valuable type-strain genomes for metagenomic binning, comparative biology and taxonomic classification.</title>
        <authorList>
            <person name="Goeker M."/>
        </authorList>
    </citation>
    <scope>NUCLEOTIDE SEQUENCE [LARGE SCALE GENOMIC DNA]</scope>
    <source>
        <strain evidence="1 2">DSM 27382</strain>
    </source>
</reference>
<proteinExistence type="predicted"/>
<dbReference type="PROSITE" id="PS51257">
    <property type="entry name" value="PROKAR_LIPOPROTEIN"/>
    <property type="match status" value="1"/>
</dbReference>
<dbReference type="RefSeq" id="WP_205010473.1">
    <property type="nucleotide sequence ID" value="NZ_JAFBEH010000059.1"/>
</dbReference>
<evidence type="ECO:0008006" key="3">
    <source>
        <dbReference type="Google" id="ProtNLM"/>
    </source>
</evidence>
<organism evidence="1 2">
    <name type="scientific">Streptococcus loxodontisalivarius</name>
    <dbReference type="NCBI Taxonomy" id="1349415"/>
    <lineage>
        <taxon>Bacteria</taxon>
        <taxon>Bacillati</taxon>
        <taxon>Bacillota</taxon>
        <taxon>Bacilli</taxon>
        <taxon>Lactobacillales</taxon>
        <taxon>Streptococcaceae</taxon>
        <taxon>Streptococcus</taxon>
    </lineage>
</organism>
<evidence type="ECO:0000313" key="2">
    <source>
        <dbReference type="Proteomes" id="UP000697472"/>
    </source>
</evidence>
<name>A0ABS2PUB3_9STRE</name>
<keyword evidence="2" id="KW-1185">Reference proteome</keyword>
<dbReference type="EMBL" id="JAFBEH010000059">
    <property type="protein sequence ID" value="MBM7643634.1"/>
    <property type="molecule type" value="Genomic_DNA"/>
</dbReference>
<gene>
    <name evidence="1" type="ORF">JOC28_001945</name>
</gene>
<evidence type="ECO:0000313" key="1">
    <source>
        <dbReference type="EMBL" id="MBM7643634.1"/>
    </source>
</evidence>
<protein>
    <recommendedName>
        <fullName evidence="3">Lipoprotein</fullName>
    </recommendedName>
</protein>
<accession>A0ABS2PUB3</accession>
<sequence>MKWLRKSLILFLSAIILIGLSGCKSQEQKVKDEIEPLFEILDSQNIESQNVSVIKDSFSYYVGDSEEEGFEITLDTEIPNGLKGSIVKTSKDEKNQEEIFFINNFLYTSLSGQTKTENQLFFDEFHFSNKYFQKLVLDKYSNSIETYDKTMHFHEEELSSYSKKMINQYSLSIDSEVTIIVEKLRGDSEQSFRYILTYSLYDSTKNTEVRRILVFQVKEGV</sequence>
<comment type="caution">
    <text evidence="1">The sequence shown here is derived from an EMBL/GenBank/DDBJ whole genome shotgun (WGS) entry which is preliminary data.</text>
</comment>
<dbReference type="Proteomes" id="UP000697472">
    <property type="component" value="Unassembled WGS sequence"/>
</dbReference>